<dbReference type="Proteomes" id="UP000480122">
    <property type="component" value="Unassembled WGS sequence"/>
</dbReference>
<dbReference type="InterPro" id="IPR000600">
    <property type="entry name" value="ROK"/>
</dbReference>
<protein>
    <submittedName>
        <fullName evidence="2">ROK family protein</fullName>
    </submittedName>
</protein>
<dbReference type="PANTHER" id="PTHR18964">
    <property type="entry name" value="ROK (REPRESSOR, ORF, KINASE) FAMILY"/>
    <property type="match status" value="1"/>
</dbReference>
<keyword evidence="3" id="KW-1185">Reference proteome</keyword>
<comment type="similarity">
    <text evidence="1">Belongs to the ROK (NagC/XylR) family.</text>
</comment>
<dbReference type="AlphaFoldDB" id="A0A7C9HME9"/>
<name>A0A7C9HME9_9MICO</name>
<evidence type="ECO:0000256" key="1">
    <source>
        <dbReference type="ARBA" id="ARBA00006479"/>
    </source>
</evidence>
<evidence type="ECO:0000313" key="2">
    <source>
        <dbReference type="EMBL" id="MUN07982.1"/>
    </source>
</evidence>
<evidence type="ECO:0000313" key="3">
    <source>
        <dbReference type="Proteomes" id="UP000480122"/>
    </source>
</evidence>
<reference evidence="2 3" key="1">
    <citation type="submission" date="2019-11" db="EMBL/GenBank/DDBJ databases">
        <title>Agromyces kandeliae sp. nov., isolated from mangrove soil.</title>
        <authorList>
            <person name="Wang R."/>
        </authorList>
    </citation>
    <scope>NUCLEOTIDE SEQUENCE [LARGE SCALE GENOMIC DNA]</scope>
    <source>
        <strain evidence="2 3">JCM 11431</strain>
    </source>
</reference>
<dbReference type="EMBL" id="WODA01000023">
    <property type="protein sequence ID" value="MUN07982.1"/>
    <property type="molecule type" value="Genomic_DNA"/>
</dbReference>
<dbReference type="Pfam" id="PF00480">
    <property type="entry name" value="ROK"/>
    <property type="match status" value="1"/>
</dbReference>
<dbReference type="OrthoDB" id="9810372at2"/>
<proteinExistence type="inferred from homology"/>
<comment type="caution">
    <text evidence="2">The sequence shown here is derived from an EMBL/GenBank/DDBJ whole genome shotgun (WGS) entry which is preliminary data.</text>
</comment>
<dbReference type="SUPFAM" id="SSF53067">
    <property type="entry name" value="Actin-like ATPase domain"/>
    <property type="match status" value="1"/>
</dbReference>
<dbReference type="Gene3D" id="3.30.420.40">
    <property type="match status" value="2"/>
</dbReference>
<gene>
    <name evidence="2" type="ORF">GLX25_12755</name>
</gene>
<dbReference type="RefSeq" id="WP_155842822.1">
    <property type="nucleotide sequence ID" value="NZ_BAAAIA010000001.1"/>
</dbReference>
<organism evidence="2 3">
    <name type="scientific">Agromyces luteolus</name>
    <dbReference type="NCBI Taxonomy" id="88373"/>
    <lineage>
        <taxon>Bacteria</taxon>
        <taxon>Bacillati</taxon>
        <taxon>Actinomycetota</taxon>
        <taxon>Actinomycetes</taxon>
        <taxon>Micrococcales</taxon>
        <taxon>Microbacteriaceae</taxon>
        <taxon>Agromyces</taxon>
    </lineage>
</organism>
<dbReference type="PANTHER" id="PTHR18964:SF173">
    <property type="entry name" value="GLUCOKINASE"/>
    <property type="match status" value="1"/>
</dbReference>
<dbReference type="InterPro" id="IPR043129">
    <property type="entry name" value="ATPase_NBD"/>
</dbReference>
<accession>A0A7C9HME9</accession>
<sequence>MNGAGEYVTENRVGRGLVVGIDLGGTKVRAGVAALDDSGSGAAPGRPLAEVEQATAAGGGRALVTQVVDLVHELCAAVSSPVDAVRAIGIGGAGVPVDAHGGFEQAPNLGDLASFSLADELRLALGAAVVLENDANVAALGELVAGVGARHDDFAFVSIGTGIGMGVVLDRALVRGAGNAAGEIGYLPIGGDPLDPAAHRRGPLEEVVAGDAFAARLGPEASARDVFDLAARGDGRAIAAIDEEAKWVAHAIAAVDAIVDPGRFVLGGGIGSRPELLAAVRAWLARLGRTDLPVTISELGGEAPVLGALHLARAAAGRTHEGVHA</sequence>